<accession>A0A4S5BPU8</accession>
<protein>
    <submittedName>
        <fullName evidence="2">GDSL family lipase</fullName>
    </submittedName>
</protein>
<dbReference type="Gene3D" id="3.40.50.1110">
    <property type="entry name" value="SGNH hydrolase"/>
    <property type="match status" value="1"/>
</dbReference>
<feature type="chain" id="PRO_5020301236" evidence="1">
    <location>
        <begin position="23"/>
        <end position="320"/>
    </location>
</feature>
<evidence type="ECO:0000256" key="1">
    <source>
        <dbReference type="SAM" id="SignalP"/>
    </source>
</evidence>
<reference evidence="2 3" key="1">
    <citation type="submission" date="2019-04" db="EMBL/GenBank/DDBJ databases">
        <title>Lampropedia sp YIM MLB12 draf genome.</title>
        <authorList>
            <person name="Wang Y.-X."/>
        </authorList>
    </citation>
    <scope>NUCLEOTIDE SEQUENCE [LARGE SCALE GENOMIC DNA]</scope>
    <source>
        <strain evidence="2 3">YIM MLB12</strain>
    </source>
</reference>
<name>A0A4S5BPU8_9BURK</name>
<sequence length="320" mass="34317">MAFQWSRCASYLAAAVTAVSLAACGSSSVESQLSPSRVIAFGDGQSDIGQSGSRFTINGLTDVRANWTEEVASAYGRTITPQISGGTSYAWGNTRIVAKPDAAGDASTPTLSDQIDSFLSADAFGGNDLVLVSSGTSDIIVLAQQALNGEITQAEAIAQMRPISAELTGQVKRLRDSGAKYIVVIGAYNMGKSVWARSVEQVAFLEQMSIAFNEGFKISMEEITYQPNVLYVDFEQYINVVEYQPEYYALDNFSSPVCNSIAAGPGIGIGNGKVDSALCTTSTLVSTNYDRYGFADEVYLTPALHRQFGNWAASTIRDRW</sequence>
<feature type="signal peptide" evidence="1">
    <location>
        <begin position="1"/>
        <end position="22"/>
    </location>
</feature>
<dbReference type="RefSeq" id="WP_136407354.1">
    <property type="nucleotide sequence ID" value="NZ_SSWX01000021.1"/>
</dbReference>
<keyword evidence="1" id="KW-0732">Signal</keyword>
<dbReference type="InterPro" id="IPR036514">
    <property type="entry name" value="SGNH_hydro_sf"/>
</dbReference>
<evidence type="ECO:0000313" key="3">
    <source>
        <dbReference type="Proteomes" id="UP000306236"/>
    </source>
</evidence>
<proteinExistence type="predicted"/>
<comment type="caution">
    <text evidence="2">The sequence shown here is derived from an EMBL/GenBank/DDBJ whole genome shotgun (WGS) entry which is preliminary data.</text>
</comment>
<dbReference type="GO" id="GO:0016788">
    <property type="term" value="F:hydrolase activity, acting on ester bonds"/>
    <property type="evidence" value="ECO:0007669"/>
    <property type="project" value="UniProtKB-ARBA"/>
</dbReference>
<dbReference type="Proteomes" id="UP000306236">
    <property type="component" value="Unassembled WGS sequence"/>
</dbReference>
<organism evidence="2 3">
    <name type="scientific">Lampropedia aestuarii</name>
    <dbReference type="NCBI Taxonomy" id="2562762"/>
    <lineage>
        <taxon>Bacteria</taxon>
        <taxon>Pseudomonadati</taxon>
        <taxon>Pseudomonadota</taxon>
        <taxon>Betaproteobacteria</taxon>
        <taxon>Burkholderiales</taxon>
        <taxon>Comamonadaceae</taxon>
        <taxon>Lampropedia</taxon>
    </lineage>
</organism>
<dbReference type="PROSITE" id="PS51257">
    <property type="entry name" value="PROKAR_LIPOPROTEIN"/>
    <property type="match status" value="1"/>
</dbReference>
<dbReference type="OrthoDB" id="9148933at2"/>
<gene>
    <name evidence="2" type="ORF">E8K88_14280</name>
</gene>
<dbReference type="AlphaFoldDB" id="A0A4S5BPU8"/>
<dbReference type="EMBL" id="SSWX01000021">
    <property type="protein sequence ID" value="THJ31646.1"/>
    <property type="molecule type" value="Genomic_DNA"/>
</dbReference>
<evidence type="ECO:0000313" key="2">
    <source>
        <dbReference type="EMBL" id="THJ31646.1"/>
    </source>
</evidence>
<keyword evidence="3" id="KW-1185">Reference proteome</keyword>